<dbReference type="PANTHER" id="PTHR13903">
    <property type="entry name" value="PIRIN-RELATED"/>
    <property type="match status" value="1"/>
</dbReference>
<keyword evidence="7" id="KW-1185">Reference proteome</keyword>
<dbReference type="AlphaFoldDB" id="A0A1I4IC63"/>
<comment type="cofactor">
    <cofactor evidence="2">
        <name>Fe cation</name>
        <dbReference type="ChEBI" id="CHEBI:24875"/>
    </cofactor>
    <text evidence="2">Binds 1 Fe cation per subunit.</text>
</comment>
<dbReference type="CDD" id="cd02909">
    <property type="entry name" value="cupin_pirin_N"/>
    <property type="match status" value="1"/>
</dbReference>
<gene>
    <name evidence="6" type="ORF">SAMN02983006_01376</name>
</gene>
<evidence type="ECO:0000256" key="3">
    <source>
        <dbReference type="RuleBase" id="RU003457"/>
    </source>
</evidence>
<accession>A0A1I4IC63</accession>
<evidence type="ECO:0000256" key="1">
    <source>
        <dbReference type="ARBA" id="ARBA00008416"/>
    </source>
</evidence>
<dbReference type="OrthoDB" id="321327at2"/>
<protein>
    <recommendedName>
        <fullName evidence="8">Pirin N-terminal domain-containing protein</fullName>
    </recommendedName>
</protein>
<dbReference type="InterPro" id="IPR014710">
    <property type="entry name" value="RmlC-like_jellyroll"/>
</dbReference>
<feature type="binding site" evidence="2">
    <location>
        <position position="58"/>
    </location>
    <ligand>
        <name>Fe cation</name>
        <dbReference type="ChEBI" id="CHEBI:24875"/>
    </ligand>
</feature>
<evidence type="ECO:0000259" key="4">
    <source>
        <dbReference type="Pfam" id="PF02678"/>
    </source>
</evidence>
<comment type="similarity">
    <text evidence="1 3">Belongs to the pirin family.</text>
</comment>
<dbReference type="InterPro" id="IPR008778">
    <property type="entry name" value="Pirin_C_dom"/>
</dbReference>
<dbReference type="PIRSF" id="PIRSF006232">
    <property type="entry name" value="Pirin"/>
    <property type="match status" value="1"/>
</dbReference>
<dbReference type="InterPro" id="IPR011051">
    <property type="entry name" value="RmlC_Cupin_sf"/>
</dbReference>
<dbReference type="SUPFAM" id="SSF51182">
    <property type="entry name" value="RmlC-like cupins"/>
    <property type="match status" value="1"/>
</dbReference>
<evidence type="ECO:0000259" key="5">
    <source>
        <dbReference type="Pfam" id="PF05726"/>
    </source>
</evidence>
<evidence type="ECO:0000256" key="2">
    <source>
        <dbReference type="PIRSR" id="PIRSR006232-1"/>
    </source>
</evidence>
<dbReference type="InterPro" id="IPR003829">
    <property type="entry name" value="Pirin_N_dom"/>
</dbReference>
<dbReference type="EMBL" id="FOTI01000016">
    <property type="protein sequence ID" value="SFL51988.1"/>
    <property type="molecule type" value="Genomic_DNA"/>
</dbReference>
<keyword evidence="2" id="KW-0408">Iron</keyword>
<dbReference type="Pfam" id="PF05726">
    <property type="entry name" value="Pirin_C"/>
    <property type="match status" value="1"/>
</dbReference>
<feature type="binding site" evidence="2">
    <location>
        <position position="102"/>
    </location>
    <ligand>
        <name>Fe cation</name>
        <dbReference type="ChEBI" id="CHEBI:24875"/>
    </ligand>
</feature>
<name>A0A1I4IC63_9FIRM</name>
<feature type="binding site" evidence="2">
    <location>
        <position position="104"/>
    </location>
    <ligand>
        <name>Fe cation</name>
        <dbReference type="ChEBI" id="CHEBI:24875"/>
    </ligand>
</feature>
<sequence>MLRKVKKYLKGNLSQDGAGVKLRRMFGYHDLNEFDPFLLLDFFDSTDPADYLKGFPWHPHRGIETITYLIEGEIDHGDSLGNKGAIKSGQCQWMKAGSGIIHQELPQESNLMLGVQVWLNLAADDKMSKPEYGDLSADKITTYQDSKKTVHILAGEFANQKGPIQREKTNPTFLDVELTAESEFNYQLPAEQQVFAFLIRGKANFEVNSEKFVEKPTIVLYESGTEIKVKTAEEKARFFLIAGQKLAEPVAWGGPIVMNSREELVIASRELDNNSFIKTEAELD</sequence>
<evidence type="ECO:0000313" key="6">
    <source>
        <dbReference type="EMBL" id="SFL51988.1"/>
    </source>
</evidence>
<reference evidence="6 7" key="1">
    <citation type="submission" date="2016-10" db="EMBL/GenBank/DDBJ databases">
        <authorList>
            <person name="de Groot N.N."/>
        </authorList>
    </citation>
    <scope>NUCLEOTIDE SEQUENCE [LARGE SCALE GENOMIC DNA]</scope>
    <source>
        <strain evidence="6 7">ATCC 51327</strain>
    </source>
</reference>
<proteinExistence type="inferred from homology"/>
<dbReference type="PANTHER" id="PTHR13903:SF8">
    <property type="entry name" value="PIRIN"/>
    <property type="match status" value="1"/>
</dbReference>
<dbReference type="GO" id="GO:0046872">
    <property type="term" value="F:metal ion binding"/>
    <property type="evidence" value="ECO:0007669"/>
    <property type="project" value="UniProtKB-KW"/>
</dbReference>
<evidence type="ECO:0000313" key="7">
    <source>
        <dbReference type="Proteomes" id="UP000199006"/>
    </source>
</evidence>
<feature type="binding site" evidence="2">
    <location>
        <position position="60"/>
    </location>
    <ligand>
        <name>Fe cation</name>
        <dbReference type="ChEBI" id="CHEBI:24875"/>
    </ligand>
</feature>
<dbReference type="Proteomes" id="UP000199006">
    <property type="component" value="Unassembled WGS sequence"/>
</dbReference>
<keyword evidence="2" id="KW-0479">Metal-binding</keyword>
<dbReference type="InterPro" id="IPR012093">
    <property type="entry name" value="Pirin"/>
</dbReference>
<dbReference type="STRING" id="29563.SAMN02983006_01376"/>
<feature type="domain" description="Pirin N-terminal" evidence="4">
    <location>
        <begin position="20"/>
        <end position="119"/>
    </location>
</feature>
<dbReference type="Pfam" id="PF02678">
    <property type="entry name" value="Pirin"/>
    <property type="match status" value="1"/>
</dbReference>
<dbReference type="Gene3D" id="2.60.120.10">
    <property type="entry name" value="Jelly Rolls"/>
    <property type="match status" value="2"/>
</dbReference>
<organism evidence="6 7">
    <name type="scientific">Halanaerobium salsuginis</name>
    <dbReference type="NCBI Taxonomy" id="29563"/>
    <lineage>
        <taxon>Bacteria</taxon>
        <taxon>Bacillati</taxon>
        <taxon>Bacillota</taxon>
        <taxon>Clostridia</taxon>
        <taxon>Halanaerobiales</taxon>
        <taxon>Halanaerobiaceae</taxon>
        <taxon>Halanaerobium</taxon>
    </lineage>
</organism>
<dbReference type="CDD" id="cd02247">
    <property type="entry name" value="cupin_pirin_C"/>
    <property type="match status" value="1"/>
</dbReference>
<evidence type="ECO:0008006" key="8">
    <source>
        <dbReference type="Google" id="ProtNLM"/>
    </source>
</evidence>
<feature type="domain" description="Pirin C-terminal" evidence="5">
    <location>
        <begin position="174"/>
        <end position="276"/>
    </location>
</feature>
<dbReference type="RefSeq" id="WP_089861344.1">
    <property type="nucleotide sequence ID" value="NZ_FOTI01000016.1"/>
</dbReference>